<dbReference type="EMBL" id="PDCR01000043">
    <property type="protein sequence ID" value="PEG51763.1"/>
    <property type="molecule type" value="Genomic_DNA"/>
</dbReference>
<evidence type="ECO:0000313" key="6">
    <source>
        <dbReference type="Proteomes" id="UP000220340"/>
    </source>
</evidence>
<dbReference type="GO" id="GO:0004523">
    <property type="term" value="F:RNA-DNA hybrid ribonuclease activity"/>
    <property type="evidence" value="ECO:0007669"/>
    <property type="project" value="InterPro"/>
</dbReference>
<dbReference type="RefSeq" id="WP_073858596.1">
    <property type="nucleotide sequence ID" value="NZ_BAAATC010000002.1"/>
</dbReference>
<evidence type="ECO:0000259" key="2">
    <source>
        <dbReference type="PROSITE" id="PS50879"/>
    </source>
</evidence>
<comment type="caution">
    <text evidence="3">The sequence shown here is derived from an EMBL/GenBank/DDBJ whole genome shotgun (WGS) entry which is preliminary data.</text>
</comment>
<evidence type="ECO:0000313" key="5">
    <source>
        <dbReference type="Proteomes" id="UP000191039"/>
    </source>
</evidence>
<dbReference type="PROSITE" id="PS50879">
    <property type="entry name" value="RNASE_H_1"/>
    <property type="match status" value="1"/>
</dbReference>
<dbReference type="InterPro" id="IPR036397">
    <property type="entry name" value="RNaseH_sf"/>
</dbReference>
<reference evidence="3 5" key="1">
    <citation type="submission" date="2016-09" db="EMBL/GenBank/DDBJ databases">
        <title>genome sequences of unsequenced Mycobacteria.</title>
        <authorList>
            <person name="Greninger A.L."/>
            <person name="Jerome K.R."/>
            <person name="Mcnair B."/>
            <person name="Wallis C."/>
            <person name="Fang F."/>
        </authorList>
    </citation>
    <scope>NUCLEOTIDE SEQUENCE [LARGE SCALE GENOMIC DNA]</scope>
    <source>
        <strain evidence="3 5">BM1</strain>
    </source>
</reference>
<dbReference type="Proteomes" id="UP000191039">
    <property type="component" value="Unassembled WGS sequence"/>
</dbReference>
<dbReference type="SUPFAM" id="SSF53098">
    <property type="entry name" value="Ribonuclease H-like"/>
    <property type="match status" value="1"/>
</dbReference>
<dbReference type="AlphaFoldDB" id="A0A1Q4H7V7"/>
<organism evidence="3 5">
    <name type="scientific">Mycolicibacterium diernhoferi</name>
    <dbReference type="NCBI Taxonomy" id="1801"/>
    <lineage>
        <taxon>Bacteria</taxon>
        <taxon>Bacillati</taxon>
        <taxon>Actinomycetota</taxon>
        <taxon>Actinomycetes</taxon>
        <taxon>Mycobacteriales</taxon>
        <taxon>Mycobacteriaceae</taxon>
        <taxon>Mycolicibacterium</taxon>
    </lineage>
</organism>
<reference evidence="4 6" key="2">
    <citation type="submission" date="2017-10" db="EMBL/GenBank/DDBJ databases">
        <title>The new phylogeny of genus Mycobacterium.</title>
        <authorList>
            <person name="Tortoli E."/>
            <person name="Trovato A."/>
            <person name="Cirillo D.M."/>
        </authorList>
    </citation>
    <scope>NUCLEOTIDE SEQUENCE [LARGE SCALE GENOMIC DNA]</scope>
    <source>
        <strain evidence="4 6">IP141170001</strain>
    </source>
</reference>
<dbReference type="InterPro" id="IPR002156">
    <property type="entry name" value="RNaseH_domain"/>
</dbReference>
<dbReference type="EMBL" id="MIJD01000325">
    <property type="protein sequence ID" value="OPE48535.1"/>
    <property type="molecule type" value="Genomic_DNA"/>
</dbReference>
<protein>
    <submittedName>
        <fullName evidence="4">Ribonuclease H</fullName>
    </submittedName>
</protein>
<dbReference type="Pfam" id="PF00075">
    <property type="entry name" value="RNase_H"/>
    <property type="match status" value="1"/>
</dbReference>
<dbReference type="Gene3D" id="3.30.420.10">
    <property type="entry name" value="Ribonuclease H-like superfamily/Ribonuclease H"/>
    <property type="match status" value="1"/>
</dbReference>
<dbReference type="InterPro" id="IPR012337">
    <property type="entry name" value="RNaseH-like_sf"/>
</dbReference>
<keyword evidence="6" id="KW-1185">Reference proteome</keyword>
<feature type="compositionally biased region" description="Basic residues" evidence="1">
    <location>
        <begin position="306"/>
        <end position="319"/>
    </location>
</feature>
<dbReference type="GO" id="GO:0003676">
    <property type="term" value="F:nucleic acid binding"/>
    <property type="evidence" value="ECO:0007669"/>
    <property type="project" value="InterPro"/>
</dbReference>
<evidence type="ECO:0000313" key="3">
    <source>
        <dbReference type="EMBL" id="OPE48535.1"/>
    </source>
</evidence>
<evidence type="ECO:0000313" key="4">
    <source>
        <dbReference type="EMBL" id="PEG51763.1"/>
    </source>
</evidence>
<name>A0A1Q4H7V7_9MYCO</name>
<feature type="domain" description="RNase H type-1" evidence="2">
    <location>
        <begin position="131"/>
        <end position="269"/>
    </location>
</feature>
<gene>
    <name evidence="3" type="ORF">BV510_23625</name>
    <name evidence="4" type="ORF">CRI78_24855</name>
</gene>
<dbReference type="Proteomes" id="UP000220340">
    <property type="component" value="Unassembled WGS sequence"/>
</dbReference>
<feature type="region of interest" description="Disordered" evidence="1">
    <location>
        <begin position="305"/>
        <end position="329"/>
    </location>
</feature>
<dbReference type="STRING" id="1801.BRW64_22085"/>
<sequence length="329" mass="36713">MVPLPRARPKPVDLVYARPRPPETIAIAVAAADFGYRYAAVGELRCWSGFVATTGKDTALLDAIDRIRSEHGKHLRMRFLVNLPTTSPVWGRAHSIWWIERPDTADQHLFDAAVEQLRQAPPAPAAPLTVDLEPVTVATDGSVRGEHAGFAWLTCTAYYGMAGYRSVPKIVGKQPVLVAELLAIGDAVRELTRRHLSIVSDSQDAVAVVQRWKRGHDVMPIDYPAGGFLQAARQQIRAERDRIDVRWAPGHRGEPLNEGADTLARLASRYRRGDRDLDVGEYGRRAQGIAEGFAAEFRRTTPIFLPHRRSARDPHRRRDHPLTQQTTPD</sequence>
<accession>A0A1Q4H7V7</accession>
<evidence type="ECO:0000256" key="1">
    <source>
        <dbReference type="SAM" id="MobiDB-lite"/>
    </source>
</evidence>
<dbReference type="OrthoDB" id="4923321at2"/>
<proteinExistence type="predicted"/>